<feature type="domain" description="Rab-GAP TBC" evidence="3">
    <location>
        <begin position="932"/>
        <end position="1120"/>
    </location>
</feature>
<dbReference type="PANTHER" id="PTHR47219:SF20">
    <property type="entry name" value="TBC1 DOMAIN FAMILY MEMBER 2B"/>
    <property type="match status" value="1"/>
</dbReference>
<evidence type="ECO:0000313" key="4">
    <source>
        <dbReference type="EMBL" id="GBE90104.1"/>
    </source>
</evidence>
<name>A0A401H6Q7_9APHY</name>
<feature type="compositionally biased region" description="Low complexity" evidence="2">
    <location>
        <begin position="420"/>
        <end position="437"/>
    </location>
</feature>
<dbReference type="OrthoDB" id="294251at2759"/>
<feature type="region of interest" description="Disordered" evidence="2">
    <location>
        <begin position="603"/>
        <end position="629"/>
    </location>
</feature>
<reference evidence="4 5" key="1">
    <citation type="journal article" date="2018" name="Sci. Rep.">
        <title>Genome sequence of the cauliflower mushroom Sparassis crispa (Hanabiratake) and its association with beneficial usage.</title>
        <authorList>
            <person name="Kiyama R."/>
            <person name="Furutani Y."/>
            <person name="Kawaguchi K."/>
            <person name="Nakanishi T."/>
        </authorList>
    </citation>
    <scope>NUCLEOTIDE SEQUENCE [LARGE SCALE GENOMIC DNA]</scope>
</reference>
<dbReference type="InterPro" id="IPR000195">
    <property type="entry name" value="Rab-GAP-TBC_dom"/>
</dbReference>
<feature type="compositionally biased region" description="Polar residues" evidence="2">
    <location>
        <begin position="803"/>
        <end position="814"/>
    </location>
</feature>
<protein>
    <recommendedName>
        <fullName evidence="3">Rab-GAP TBC domain-containing protein</fullName>
    </recommendedName>
</protein>
<evidence type="ECO:0000256" key="1">
    <source>
        <dbReference type="SAM" id="Coils"/>
    </source>
</evidence>
<dbReference type="InterPro" id="IPR050302">
    <property type="entry name" value="Rab_GAP_TBC_domain"/>
</dbReference>
<dbReference type="GO" id="GO:0005096">
    <property type="term" value="F:GTPase activator activity"/>
    <property type="evidence" value="ECO:0007669"/>
    <property type="project" value="TreeGrafter"/>
</dbReference>
<sequence>MASTSSAAVTTPTHLHPLSFDEPSRGRRPRAKNSVEETRPATSYFDLKAQLENSAEKQTKNTNASWDGSVRGYGKGGKRKSIKPAPLIVVESTSGTILSPTTMQYDGLHGLFAETNGDAGPIPELQVLHTKWHEYSDEAIKSTVSGYSAVASPSYVANHPYHSVIRILSSAVHRLSRARQELEESRQMLLEKDAARRERAQALIRELQPSEKDVGKRLLQSLFPDDDEEDHRVQRKHSEVSLSESLTEAIEDEAPLARSVSEDHITPAVPSVASEEEVSISNLGPSAENPSSDQQSGSPDDETKLGRPSIGDWMGTWWVKGKQNGRGPLLPQLGVAQDAGKEGHASSSQTPSSETSPLPSAPQTPNRAARRKASRSVFGTLGFSLLNPSVSSLGSRKRRNMSVTDIAAFEPRTETDVFKTRSAATSPSRSAFTTPPREVSPPPVASSSSTLAPSMSMSDQKPPQGSSLRAILQATRVMTSDPASVLADQGRDTSTFIANLALELVRNAREEGVEFRETAKERKERRTDKVDHYDPYATQQPPSHDADLTPIVNRTFSNDQARRPAQARKPSVNIPGFASPLFGSFMAQQQKISNVAGVVHNRASTDPSSAANTQTGTPALQATPSTKPGSVPLESIIPINAKPPTQFLSRTYTPLTSRDFHFTIPLPDTASGLSVLDEHNYEGMTDRYGFIYDVSQYDVLLLIRAKECQNTAPACLTGIKIADRKEDNSWPDENETPEETIEIVKAQCDCEGGDAADTVSVNTSSTRQTLYSIPTADSVSNSSQASRGASPSSSKGRRRRTLMGSSAPNGAASKRNSAILSVNAETPRHVCVHTIRRLLAQLIEIHDQRQTARRKEWDVFLKLRSNSTKGFSSTSRAIASGAGGGAAVLLGLDIALEEDELLHTDGLIGFAQLGLSSNRDEKKEFDKLVRNGIPLMYRSKAWLECSGGLEMREPGVFTDLLSEVDSENSVAREIEKDVGRTMPLNIFFGRTGAGVDKLRKVLIAYSRRNTAVGYCQGMNLVASTLLLVHADEEEAFWVLAAMVERILPEDFFSPSLLSSRACPLVLLDYVKELMPKLHSHLAELGVDLPAICFSWFLSLFTDCLPVETLFRVWDIFLVDGLDVLFRVAFAILHSNEQELLHCQSIPAVYVALESLPNRMWEADQLMQFEYDLRPTILHVEIVRRRNLHITELKQCMA</sequence>
<keyword evidence="5" id="KW-1185">Reference proteome</keyword>
<dbReference type="Proteomes" id="UP000287166">
    <property type="component" value="Unassembled WGS sequence"/>
</dbReference>
<evidence type="ECO:0000256" key="2">
    <source>
        <dbReference type="SAM" id="MobiDB-lite"/>
    </source>
</evidence>
<feature type="region of interest" description="Disordered" evidence="2">
    <location>
        <begin position="515"/>
        <end position="549"/>
    </location>
</feature>
<feature type="compositionally biased region" description="Low complexity" evidence="2">
    <location>
        <begin position="778"/>
        <end position="794"/>
    </location>
</feature>
<dbReference type="SMART" id="SM00164">
    <property type="entry name" value="TBC"/>
    <property type="match status" value="1"/>
</dbReference>
<feature type="region of interest" description="Disordered" evidence="2">
    <location>
        <begin position="417"/>
        <end position="465"/>
    </location>
</feature>
<proteinExistence type="predicted"/>
<dbReference type="GO" id="GO:0031267">
    <property type="term" value="F:small GTPase binding"/>
    <property type="evidence" value="ECO:0007669"/>
    <property type="project" value="TreeGrafter"/>
</dbReference>
<feature type="region of interest" description="Disordered" evidence="2">
    <location>
        <begin position="324"/>
        <end position="374"/>
    </location>
</feature>
<dbReference type="Pfam" id="PF00566">
    <property type="entry name" value="RabGAP-TBC"/>
    <property type="match status" value="1"/>
</dbReference>
<feature type="compositionally biased region" description="Low complexity" evidence="2">
    <location>
        <begin position="1"/>
        <end position="11"/>
    </location>
</feature>
<organism evidence="4 5">
    <name type="scientific">Sparassis crispa</name>
    <dbReference type="NCBI Taxonomy" id="139825"/>
    <lineage>
        <taxon>Eukaryota</taxon>
        <taxon>Fungi</taxon>
        <taxon>Dikarya</taxon>
        <taxon>Basidiomycota</taxon>
        <taxon>Agaricomycotina</taxon>
        <taxon>Agaricomycetes</taxon>
        <taxon>Polyporales</taxon>
        <taxon>Sparassidaceae</taxon>
        <taxon>Sparassis</taxon>
    </lineage>
</organism>
<dbReference type="PROSITE" id="PS50086">
    <property type="entry name" value="TBC_RABGAP"/>
    <property type="match status" value="1"/>
</dbReference>
<evidence type="ECO:0000259" key="3">
    <source>
        <dbReference type="PROSITE" id="PS50086"/>
    </source>
</evidence>
<dbReference type="InterPro" id="IPR035969">
    <property type="entry name" value="Rab-GAP_TBC_sf"/>
</dbReference>
<feature type="region of interest" description="Disordered" evidence="2">
    <location>
        <begin position="222"/>
        <end position="310"/>
    </location>
</feature>
<feature type="compositionally biased region" description="Low complexity" evidence="2">
    <location>
        <begin position="345"/>
        <end position="358"/>
    </location>
</feature>
<dbReference type="RefSeq" id="XP_027621017.1">
    <property type="nucleotide sequence ID" value="XM_027765216.1"/>
</dbReference>
<feature type="compositionally biased region" description="Basic and acidic residues" evidence="2">
    <location>
        <begin position="230"/>
        <end position="239"/>
    </location>
</feature>
<dbReference type="GeneID" id="38787021"/>
<feature type="compositionally biased region" description="Polar residues" evidence="2">
    <location>
        <begin position="603"/>
        <end position="628"/>
    </location>
</feature>
<feature type="region of interest" description="Disordered" evidence="2">
    <location>
        <begin position="772"/>
        <end position="814"/>
    </location>
</feature>
<feature type="coiled-coil region" evidence="1">
    <location>
        <begin position="165"/>
        <end position="195"/>
    </location>
</feature>
<dbReference type="Gene3D" id="1.10.8.270">
    <property type="entry name" value="putative rabgap domain of human tbc1 domain family member 14 like domains"/>
    <property type="match status" value="1"/>
</dbReference>
<dbReference type="PANTHER" id="PTHR47219">
    <property type="entry name" value="RAB GTPASE-ACTIVATING PROTEIN 1-LIKE"/>
    <property type="match status" value="1"/>
</dbReference>
<dbReference type="EMBL" id="BFAD01000018">
    <property type="protein sequence ID" value="GBE90104.1"/>
    <property type="molecule type" value="Genomic_DNA"/>
</dbReference>
<dbReference type="STRING" id="139825.A0A401H6Q7"/>
<gene>
    <name evidence="4" type="ORF">SCP_1801280</name>
</gene>
<evidence type="ECO:0000313" key="5">
    <source>
        <dbReference type="Proteomes" id="UP000287166"/>
    </source>
</evidence>
<feature type="region of interest" description="Disordered" evidence="2">
    <location>
        <begin position="1"/>
        <end position="80"/>
    </location>
</feature>
<feature type="compositionally biased region" description="Low complexity" evidence="2">
    <location>
        <begin position="445"/>
        <end position="458"/>
    </location>
</feature>
<dbReference type="AlphaFoldDB" id="A0A401H6Q7"/>
<dbReference type="FunFam" id="1.10.8.270:FF:000026">
    <property type="entry name" value="TBC (Tre-2/Bub2/Cdc16) domain family"/>
    <property type="match status" value="1"/>
</dbReference>
<feature type="compositionally biased region" description="Basic and acidic residues" evidence="2">
    <location>
        <begin position="515"/>
        <end position="534"/>
    </location>
</feature>
<keyword evidence="1" id="KW-0175">Coiled coil</keyword>
<accession>A0A401H6Q7</accession>
<dbReference type="InParanoid" id="A0A401H6Q7"/>
<comment type="caution">
    <text evidence="4">The sequence shown here is derived from an EMBL/GenBank/DDBJ whole genome shotgun (WGS) entry which is preliminary data.</text>
</comment>
<dbReference type="Gene3D" id="1.10.472.80">
    <property type="entry name" value="Ypt/Rab-GAP domain of gyp1p, domain 3"/>
    <property type="match status" value="1"/>
</dbReference>
<dbReference type="SUPFAM" id="SSF47923">
    <property type="entry name" value="Ypt/Rab-GAP domain of gyp1p"/>
    <property type="match status" value="2"/>
</dbReference>